<dbReference type="CDD" id="cd02966">
    <property type="entry name" value="TlpA_like_family"/>
    <property type="match status" value="1"/>
</dbReference>
<dbReference type="PANTHER" id="PTHR42852:SF6">
    <property type="entry name" value="THIOL:DISULFIDE INTERCHANGE PROTEIN DSBE"/>
    <property type="match status" value="1"/>
</dbReference>
<dbReference type="PROSITE" id="PS51352">
    <property type="entry name" value="THIOREDOXIN_2"/>
    <property type="match status" value="1"/>
</dbReference>
<dbReference type="RefSeq" id="WP_264136686.1">
    <property type="nucleotide sequence ID" value="NZ_JAOYOD010000001.1"/>
</dbReference>
<proteinExistence type="predicted"/>
<protein>
    <submittedName>
        <fullName evidence="7">Thioredoxin-like domain-containing protein</fullName>
    </submittedName>
</protein>
<dbReference type="InterPro" id="IPR033395">
    <property type="entry name" value="DUF5106"/>
</dbReference>
<dbReference type="Pfam" id="PF14289">
    <property type="entry name" value="DUF4369"/>
    <property type="match status" value="1"/>
</dbReference>
<feature type="chain" id="PRO_5045170669" evidence="5">
    <location>
        <begin position="22"/>
        <end position="466"/>
    </location>
</feature>
<gene>
    <name evidence="7" type="ORF">N7U62_04475</name>
</gene>
<accession>A0ABT3CRK7</accession>
<evidence type="ECO:0000259" key="6">
    <source>
        <dbReference type="PROSITE" id="PS51352"/>
    </source>
</evidence>
<dbReference type="Gene3D" id="3.40.30.10">
    <property type="entry name" value="Glutaredoxin"/>
    <property type="match status" value="1"/>
</dbReference>
<dbReference type="Proteomes" id="UP001300692">
    <property type="component" value="Unassembled WGS sequence"/>
</dbReference>
<dbReference type="PROSITE" id="PS00194">
    <property type="entry name" value="THIOREDOXIN_1"/>
    <property type="match status" value="1"/>
</dbReference>
<feature type="domain" description="Thioredoxin" evidence="6">
    <location>
        <begin position="326"/>
        <end position="466"/>
    </location>
</feature>
<evidence type="ECO:0000256" key="5">
    <source>
        <dbReference type="SAM" id="SignalP"/>
    </source>
</evidence>
<comment type="subcellular location">
    <subcellularLocation>
        <location evidence="1">Cell envelope</location>
    </subcellularLocation>
</comment>
<evidence type="ECO:0000256" key="4">
    <source>
        <dbReference type="ARBA" id="ARBA00023284"/>
    </source>
</evidence>
<keyword evidence="3" id="KW-1015">Disulfide bond</keyword>
<comment type="caution">
    <text evidence="7">The sequence shown here is derived from an EMBL/GenBank/DDBJ whole genome shotgun (WGS) entry which is preliminary data.</text>
</comment>
<keyword evidence="4" id="KW-0676">Redox-active center</keyword>
<dbReference type="InterPro" id="IPR050553">
    <property type="entry name" value="Thioredoxin_ResA/DsbE_sf"/>
</dbReference>
<dbReference type="InterPro" id="IPR036249">
    <property type="entry name" value="Thioredoxin-like_sf"/>
</dbReference>
<evidence type="ECO:0000313" key="7">
    <source>
        <dbReference type="EMBL" id="MCV9385903.1"/>
    </source>
</evidence>
<dbReference type="PANTHER" id="PTHR42852">
    <property type="entry name" value="THIOL:DISULFIDE INTERCHANGE PROTEIN DSBE"/>
    <property type="match status" value="1"/>
</dbReference>
<keyword evidence="5" id="KW-0732">Signal</keyword>
<name>A0ABT3CRK7_9BACT</name>
<reference evidence="7 8" key="1">
    <citation type="submission" date="2022-10" db="EMBL/GenBank/DDBJ databases">
        <title>Comparative genomics and taxonomic characterization of three novel marine species of genus Reichenbachiella exhibiting antioxidant and polysaccharide degradation activities.</title>
        <authorList>
            <person name="Muhammad N."/>
            <person name="Lee Y.-J."/>
            <person name="Ko J."/>
            <person name="Kim S.-G."/>
        </authorList>
    </citation>
    <scope>NUCLEOTIDE SEQUENCE [LARGE SCALE GENOMIC DNA]</scope>
    <source>
        <strain evidence="7 8">ABR2-5</strain>
    </source>
</reference>
<dbReference type="Pfam" id="PF13905">
    <property type="entry name" value="Thioredoxin_8"/>
    <property type="match status" value="1"/>
</dbReference>
<dbReference type="Pfam" id="PF17127">
    <property type="entry name" value="DUF5106"/>
    <property type="match status" value="1"/>
</dbReference>
<evidence type="ECO:0000256" key="1">
    <source>
        <dbReference type="ARBA" id="ARBA00004196"/>
    </source>
</evidence>
<dbReference type="InterPro" id="IPR025380">
    <property type="entry name" value="DUF4369"/>
</dbReference>
<keyword evidence="2" id="KW-0201">Cytochrome c-type biogenesis</keyword>
<dbReference type="InterPro" id="IPR017937">
    <property type="entry name" value="Thioredoxin_CS"/>
</dbReference>
<feature type="signal peptide" evidence="5">
    <location>
        <begin position="1"/>
        <end position="21"/>
    </location>
</feature>
<dbReference type="EMBL" id="JAOYOD010000001">
    <property type="protein sequence ID" value="MCV9385903.1"/>
    <property type="molecule type" value="Genomic_DNA"/>
</dbReference>
<dbReference type="InterPro" id="IPR012336">
    <property type="entry name" value="Thioredoxin-like_fold"/>
</dbReference>
<dbReference type="InterPro" id="IPR013766">
    <property type="entry name" value="Thioredoxin_domain"/>
</dbReference>
<dbReference type="SUPFAM" id="SSF52833">
    <property type="entry name" value="Thioredoxin-like"/>
    <property type="match status" value="1"/>
</dbReference>
<evidence type="ECO:0000313" key="8">
    <source>
        <dbReference type="Proteomes" id="UP001300692"/>
    </source>
</evidence>
<sequence length="466" mass="53802">MMRVIVAVIVLSFSIPTFSRAQEDSYTIDITVEGLEDSVAYLGYHFGTKKYLQDTSVVSKGGKVSFQGNKDLKTGVYFLYTPKFYMELIVDEQDFELMTNREDIYGKMDVKNSVNNVQFRDFQKLMIAHQKEIKLLTESLDSSSVQADSLAVFEQMKSLNERNMEERDSLKSAYGDTFVAQLLELMGLNPQFQFSSDSLSVEQKKTEYSDFKKAYFSGVDFSSEGVLRTPIFDAKVNEFLDKVTVQNPDSVIASIDYLLTSAEPNEEMYRYLLVTTFQKYQNHKIMGMDKVFVHLADEYYLKGKAPWAGDEMMEELKKEMVFHRDNQIGNKAPQIYMQDTTGVTTSLYDINEDFIILYFYSPTCGHCKKKTPVLKEVYEEMDGMAEVVAVCTDTDEAEWKKFIKDLDLNWLNYADLGYRSNFRVQYNVRSTPVLYILDKDKTIIAKKLDVEQVKGFIEEQKRRASI</sequence>
<keyword evidence="8" id="KW-1185">Reference proteome</keyword>
<evidence type="ECO:0000256" key="3">
    <source>
        <dbReference type="ARBA" id="ARBA00023157"/>
    </source>
</evidence>
<evidence type="ECO:0000256" key="2">
    <source>
        <dbReference type="ARBA" id="ARBA00022748"/>
    </source>
</evidence>
<organism evidence="7 8">
    <name type="scientific">Reichenbachiella ulvae</name>
    <dbReference type="NCBI Taxonomy" id="2980104"/>
    <lineage>
        <taxon>Bacteria</taxon>
        <taxon>Pseudomonadati</taxon>
        <taxon>Bacteroidota</taxon>
        <taxon>Cytophagia</taxon>
        <taxon>Cytophagales</taxon>
        <taxon>Reichenbachiellaceae</taxon>
        <taxon>Reichenbachiella</taxon>
    </lineage>
</organism>